<dbReference type="STRING" id="587909.SAMN05421810_109156"/>
<dbReference type="EMBL" id="FOWW01000009">
    <property type="protein sequence ID" value="SFQ55282.1"/>
    <property type="molecule type" value="Genomic_DNA"/>
</dbReference>
<protein>
    <submittedName>
        <fullName evidence="2">Glycerophosphoryl diester phosphodiesterase</fullName>
    </submittedName>
</protein>
<sequence length="257" mass="28828">MHPYLTGPFPRAFAHRGWHLDDLADLENSLPAFRRAIDEGYHYLETDVHATADGVVVVHHDALLDRTTDRTGPIARQRWADVRRAKIGGRVPVSRLEDVLEELPNAYFNIDVKSPAAVGPFVRVIQRMRAYDRVAAASFSDGRLARLRRLAGPRLLTAMGPRSVAVLLAHGWAPFLRLRHLCRGWLAQVPIRQGTVTIVHDGFLRSARLAGAEVHTWTVDDAEQMRTLLDRGVHGIVTDRPDVLRAVLTDRGAWRAM</sequence>
<accession>A0A1I5ZFS0</accession>
<evidence type="ECO:0000259" key="1">
    <source>
        <dbReference type="PROSITE" id="PS51704"/>
    </source>
</evidence>
<proteinExistence type="predicted"/>
<name>A0A1I5ZFS0_9PSEU</name>
<keyword evidence="3" id="KW-1185">Reference proteome</keyword>
<dbReference type="InterPro" id="IPR030395">
    <property type="entry name" value="GP_PDE_dom"/>
</dbReference>
<gene>
    <name evidence="2" type="ORF">SAMN05421810_109156</name>
</gene>
<organism evidence="2 3">
    <name type="scientific">Amycolatopsis arida</name>
    <dbReference type="NCBI Taxonomy" id="587909"/>
    <lineage>
        <taxon>Bacteria</taxon>
        <taxon>Bacillati</taxon>
        <taxon>Actinomycetota</taxon>
        <taxon>Actinomycetes</taxon>
        <taxon>Pseudonocardiales</taxon>
        <taxon>Pseudonocardiaceae</taxon>
        <taxon>Amycolatopsis</taxon>
    </lineage>
</organism>
<dbReference type="PANTHER" id="PTHR43805">
    <property type="entry name" value="GLYCEROPHOSPHORYL DIESTER PHOSPHODIESTERASE"/>
    <property type="match status" value="1"/>
</dbReference>
<dbReference type="PROSITE" id="PS51704">
    <property type="entry name" value="GP_PDE"/>
    <property type="match status" value="1"/>
</dbReference>
<dbReference type="SUPFAM" id="SSF51695">
    <property type="entry name" value="PLC-like phosphodiesterases"/>
    <property type="match status" value="1"/>
</dbReference>
<dbReference type="Gene3D" id="3.20.20.190">
    <property type="entry name" value="Phosphatidylinositol (PI) phosphodiesterase"/>
    <property type="match status" value="1"/>
</dbReference>
<feature type="domain" description="GP-PDE" evidence="1">
    <location>
        <begin position="10"/>
        <end position="248"/>
    </location>
</feature>
<dbReference type="Proteomes" id="UP000198727">
    <property type="component" value="Unassembled WGS sequence"/>
</dbReference>
<dbReference type="GO" id="GO:0008081">
    <property type="term" value="F:phosphoric diester hydrolase activity"/>
    <property type="evidence" value="ECO:0007669"/>
    <property type="project" value="InterPro"/>
</dbReference>
<dbReference type="InterPro" id="IPR017946">
    <property type="entry name" value="PLC-like_Pdiesterase_TIM-brl"/>
</dbReference>
<reference evidence="3" key="1">
    <citation type="submission" date="2016-10" db="EMBL/GenBank/DDBJ databases">
        <authorList>
            <person name="Varghese N."/>
            <person name="Submissions S."/>
        </authorList>
    </citation>
    <scope>NUCLEOTIDE SEQUENCE [LARGE SCALE GENOMIC DNA]</scope>
    <source>
        <strain evidence="3">CGMCC 4.5579</strain>
    </source>
</reference>
<dbReference type="AlphaFoldDB" id="A0A1I5ZFS0"/>
<dbReference type="GO" id="GO:0006629">
    <property type="term" value="P:lipid metabolic process"/>
    <property type="evidence" value="ECO:0007669"/>
    <property type="project" value="InterPro"/>
</dbReference>
<dbReference type="PANTHER" id="PTHR43805:SF1">
    <property type="entry name" value="GP-PDE DOMAIN-CONTAINING PROTEIN"/>
    <property type="match status" value="1"/>
</dbReference>
<evidence type="ECO:0000313" key="2">
    <source>
        <dbReference type="EMBL" id="SFQ55282.1"/>
    </source>
</evidence>
<evidence type="ECO:0000313" key="3">
    <source>
        <dbReference type="Proteomes" id="UP000198727"/>
    </source>
</evidence>
<dbReference type="Pfam" id="PF03009">
    <property type="entry name" value="GDPD"/>
    <property type="match status" value="1"/>
</dbReference>